<accession>A0A1A8VY83</accession>
<evidence type="ECO:0000313" key="3">
    <source>
        <dbReference type="Proteomes" id="UP000078560"/>
    </source>
</evidence>
<feature type="compositionally biased region" description="Basic and acidic residues" evidence="1">
    <location>
        <begin position="166"/>
        <end position="175"/>
    </location>
</feature>
<feature type="region of interest" description="Disordered" evidence="1">
    <location>
        <begin position="1"/>
        <end position="26"/>
    </location>
</feature>
<proteinExistence type="predicted"/>
<sequence>MRSTAQHSTARHNTQARGQTCEGEHREYGKRKGVTAFEEIMLRGGKLLLLFFILLNEAICKKSRGNHQYNFLGAFNEQLKYRDHIFSPYKYKNKTGGRRLLKHKVGNQLLKYSSKQVHNFCDKIKICNDSKKREKNKRLNGNSNKDNIEKNQGEEENVKNESSSNGEEKLHQVDQIQKKEEIKPNIFDYDVNNELENDIISGKINKQRKEVIKKVKLPIIGTQLKPSGGFTKEILKIINESNDYINVVNEEIIKEKIDNKLKGNDLTFFDTEETLEQHEIKYLKKVYDNNHVLNIYNFLLVWKEKKNIDLSVFVSKITENTNILPGERTVIKFSEIEKVQFLKKIKKNKNVCIAMIFVDNKSKNEDETSINHNLFPIGILAHPLDISLLDKCGEISVLNLYRFKINSYNVTSDDFLVNAQLFIDDKNTLKNFDLTQENKKIIINLYDKILELKIKYNEKIGATHENEKLKLLEKITGRIDEYVNVLNINKSIDFRNNTNLNFYTSLYLEYFSFLPLDLHAKIHTKLQMMYTDDTELRLYNVKEFLMQVYDDLKFRLPTEGINDMESSTSVNRFKIKSIHSDSSNSEV</sequence>
<feature type="region of interest" description="Disordered" evidence="1">
    <location>
        <begin position="132"/>
        <end position="175"/>
    </location>
</feature>
<evidence type="ECO:0000256" key="1">
    <source>
        <dbReference type="SAM" id="MobiDB-lite"/>
    </source>
</evidence>
<gene>
    <name evidence="2" type="ORF">POVCU2_0025580</name>
</gene>
<dbReference type="AlphaFoldDB" id="A0A1A8VY83"/>
<evidence type="ECO:0000313" key="2">
    <source>
        <dbReference type="EMBL" id="SBS84331.1"/>
    </source>
</evidence>
<name>A0A1A8VY83_PLAOA</name>
<protein>
    <submittedName>
        <fullName evidence="2">Uncharacterized protein</fullName>
    </submittedName>
</protein>
<reference evidence="3" key="1">
    <citation type="submission" date="2016-05" db="EMBL/GenBank/DDBJ databases">
        <authorList>
            <person name="Naeem Raeece"/>
        </authorList>
    </citation>
    <scope>NUCLEOTIDE SEQUENCE [LARGE SCALE GENOMIC DNA]</scope>
</reference>
<dbReference type="EMBL" id="FLQU01000351">
    <property type="protein sequence ID" value="SBS84331.1"/>
    <property type="molecule type" value="Genomic_DNA"/>
</dbReference>
<feature type="compositionally biased region" description="Polar residues" evidence="1">
    <location>
        <begin position="1"/>
        <end position="18"/>
    </location>
</feature>
<organism evidence="2 3">
    <name type="scientific">Plasmodium ovale curtisi</name>
    <dbReference type="NCBI Taxonomy" id="864141"/>
    <lineage>
        <taxon>Eukaryota</taxon>
        <taxon>Sar</taxon>
        <taxon>Alveolata</taxon>
        <taxon>Apicomplexa</taxon>
        <taxon>Aconoidasida</taxon>
        <taxon>Haemosporida</taxon>
        <taxon>Plasmodiidae</taxon>
        <taxon>Plasmodium</taxon>
        <taxon>Plasmodium (Plasmodium)</taxon>
    </lineage>
</organism>
<dbReference type="Proteomes" id="UP000078560">
    <property type="component" value="Unassembled WGS sequence"/>
</dbReference>
<feature type="compositionally biased region" description="Basic and acidic residues" evidence="1">
    <location>
        <begin position="146"/>
        <end position="159"/>
    </location>
</feature>